<evidence type="ECO:0000313" key="17">
    <source>
        <dbReference type="Proteomes" id="UP001233999"/>
    </source>
</evidence>
<dbReference type="GO" id="GO:0050906">
    <property type="term" value="P:detection of stimulus involved in sensory perception"/>
    <property type="evidence" value="ECO:0007669"/>
    <property type="project" value="UniProtKB-ARBA"/>
</dbReference>
<keyword evidence="8 13" id="KW-0472">Membrane</keyword>
<comment type="similarity">
    <text evidence="2">Belongs to the glutamate-gated ion channel (TC 1.A.10.1) family.</text>
</comment>
<evidence type="ECO:0000256" key="8">
    <source>
        <dbReference type="ARBA" id="ARBA00023136"/>
    </source>
</evidence>
<evidence type="ECO:0000256" key="5">
    <source>
        <dbReference type="ARBA" id="ARBA00022692"/>
    </source>
</evidence>
<evidence type="ECO:0000256" key="2">
    <source>
        <dbReference type="ARBA" id="ARBA00008685"/>
    </source>
</evidence>
<accession>A0AAD7ZVW0</accession>
<evidence type="ECO:0000256" key="6">
    <source>
        <dbReference type="ARBA" id="ARBA00022989"/>
    </source>
</evidence>
<sequence length="484" mass="54866">MFLFTWILFIDKYVALDVLFAGIDIPFNCEFVVAQPQNDFVLLSEIYRVSSSQSLQFNRFGNWSQSLGLSVPSCGLYARRGNLNGYTLKTGLKIEHTDRGQHDTEMNSFSTDFFLEYWRYLEKEINFTTEYHYPPDNAYGGKLENGTWTGVIGMLKSGQVEISNVAFEMTAERSEAVDFTLPLYNVRTGMIIRKPSSVALPWNAYLKPFSFKLWAAVLFIMLLSVACMSATRQTSIASSMFLVTAAFCLQGQNLLQRCTSLRLVMVTIYLTAVIVIASYSASFISRLTLREPALPFTDFNEFLQDGSYQLAMLPSTSRLDFLKSSRAELIRQVYKKTVAPYEKNFPTQELVGVESICTKDKYAYFISDKHLVYFSKKISCSYAEIPGASYPGSVAIALRKGSPYTKLFSFRVQEMRRSGLIKTIFIRYSSRLRQDSVEVRYDIDVTDIAPILCILLAGILTALCILAVEFHISKKVGPHRININ</sequence>
<proteinExistence type="inferred from homology"/>
<evidence type="ECO:0000256" key="13">
    <source>
        <dbReference type="SAM" id="Phobius"/>
    </source>
</evidence>
<keyword evidence="7" id="KW-0406">Ion transport</keyword>
<dbReference type="Gene3D" id="1.10.287.70">
    <property type="match status" value="1"/>
</dbReference>
<reference evidence="16" key="2">
    <citation type="submission" date="2023-05" db="EMBL/GenBank/DDBJ databases">
        <authorList>
            <person name="Fouks B."/>
        </authorList>
    </citation>
    <scope>NUCLEOTIDE SEQUENCE</scope>
    <source>
        <strain evidence="16">Stay&amp;Tobe</strain>
        <tissue evidence="16">Testes</tissue>
    </source>
</reference>
<dbReference type="Pfam" id="PF24576">
    <property type="entry name" value="IR75A_N"/>
    <property type="match status" value="1"/>
</dbReference>
<keyword evidence="14" id="KW-0732">Signal</keyword>
<comment type="subcellular location">
    <subcellularLocation>
        <location evidence="1">Cell membrane</location>
        <topology evidence="1">Multi-pass membrane protein</topology>
    </subcellularLocation>
</comment>
<feature type="transmembrane region" description="Helical" evidence="13">
    <location>
        <begin position="448"/>
        <end position="470"/>
    </location>
</feature>
<evidence type="ECO:0000259" key="15">
    <source>
        <dbReference type="SMART" id="SM00079"/>
    </source>
</evidence>
<keyword evidence="6 13" id="KW-1133">Transmembrane helix</keyword>
<dbReference type="InterPro" id="IPR052192">
    <property type="entry name" value="Insect_Ionotropic_Sensory_Rcpt"/>
</dbReference>
<dbReference type="InterPro" id="IPR001320">
    <property type="entry name" value="Iontro_rcpt_C"/>
</dbReference>
<keyword evidence="11" id="KW-1071">Ligand-gated ion channel</keyword>
<dbReference type="InterPro" id="IPR019594">
    <property type="entry name" value="Glu/Gly-bd"/>
</dbReference>
<evidence type="ECO:0000256" key="10">
    <source>
        <dbReference type="ARBA" id="ARBA00023180"/>
    </source>
</evidence>
<dbReference type="SMART" id="SM00079">
    <property type="entry name" value="PBPe"/>
    <property type="match status" value="1"/>
</dbReference>
<dbReference type="Proteomes" id="UP001233999">
    <property type="component" value="Unassembled WGS sequence"/>
</dbReference>
<keyword evidence="5 13" id="KW-0812">Transmembrane</keyword>
<dbReference type="Pfam" id="PF10613">
    <property type="entry name" value="Lig_chan-Glu_bd"/>
    <property type="match status" value="1"/>
</dbReference>
<protein>
    <recommendedName>
        <fullName evidence="15">Ionotropic glutamate receptor C-terminal domain-containing protein</fullName>
    </recommendedName>
</protein>
<feature type="signal peptide" evidence="14">
    <location>
        <begin position="1"/>
        <end position="15"/>
    </location>
</feature>
<evidence type="ECO:0000256" key="3">
    <source>
        <dbReference type="ARBA" id="ARBA00022448"/>
    </source>
</evidence>
<evidence type="ECO:0000256" key="1">
    <source>
        <dbReference type="ARBA" id="ARBA00004651"/>
    </source>
</evidence>
<keyword evidence="3" id="KW-0813">Transport</keyword>
<evidence type="ECO:0000313" key="16">
    <source>
        <dbReference type="EMBL" id="KAJ9587754.1"/>
    </source>
</evidence>
<dbReference type="GO" id="GO:0015276">
    <property type="term" value="F:ligand-gated monoatomic ion channel activity"/>
    <property type="evidence" value="ECO:0007669"/>
    <property type="project" value="InterPro"/>
</dbReference>
<evidence type="ECO:0000256" key="4">
    <source>
        <dbReference type="ARBA" id="ARBA00022475"/>
    </source>
</evidence>
<keyword evidence="4" id="KW-1003">Cell membrane</keyword>
<dbReference type="AlphaFoldDB" id="A0AAD7ZVW0"/>
<dbReference type="Gene3D" id="3.40.190.10">
    <property type="entry name" value="Periplasmic binding protein-like II"/>
    <property type="match status" value="1"/>
</dbReference>
<gene>
    <name evidence="16" type="ORF">L9F63_018826</name>
</gene>
<feature type="transmembrane region" description="Helical" evidence="13">
    <location>
        <begin position="262"/>
        <end position="284"/>
    </location>
</feature>
<dbReference type="EMBL" id="JASPKZ010006066">
    <property type="protein sequence ID" value="KAJ9587754.1"/>
    <property type="molecule type" value="Genomic_DNA"/>
</dbReference>
<reference evidence="16" key="1">
    <citation type="journal article" date="2023" name="IScience">
        <title>Live-bearing cockroach genome reveals convergent evolutionary mechanisms linked to viviparity in insects and beyond.</title>
        <authorList>
            <person name="Fouks B."/>
            <person name="Harrison M.C."/>
            <person name="Mikhailova A.A."/>
            <person name="Marchal E."/>
            <person name="English S."/>
            <person name="Carruthers M."/>
            <person name="Jennings E.C."/>
            <person name="Chiamaka E.L."/>
            <person name="Frigard R.A."/>
            <person name="Pippel M."/>
            <person name="Attardo G.M."/>
            <person name="Benoit J.B."/>
            <person name="Bornberg-Bauer E."/>
            <person name="Tobe S.S."/>
        </authorList>
    </citation>
    <scope>NUCLEOTIDE SEQUENCE</scope>
    <source>
        <strain evidence="16">Stay&amp;Tobe</strain>
    </source>
</reference>
<dbReference type="SUPFAM" id="SSF53850">
    <property type="entry name" value="Periplasmic binding protein-like II"/>
    <property type="match status" value="1"/>
</dbReference>
<keyword evidence="10" id="KW-0325">Glycoprotein</keyword>
<dbReference type="PANTHER" id="PTHR42643:SF30">
    <property type="entry name" value="IONOTROPIC RECEPTOR 40A-RELATED"/>
    <property type="match status" value="1"/>
</dbReference>
<feature type="domain" description="Ionotropic glutamate receptor C-terminal" evidence="15">
    <location>
        <begin position="106"/>
        <end position="427"/>
    </location>
</feature>
<comment type="caution">
    <text evidence="16">The sequence shown here is derived from an EMBL/GenBank/DDBJ whole genome shotgun (WGS) entry which is preliminary data.</text>
</comment>
<name>A0AAD7ZVW0_DIPPU</name>
<dbReference type="PANTHER" id="PTHR42643">
    <property type="entry name" value="IONOTROPIC RECEPTOR 20A-RELATED"/>
    <property type="match status" value="1"/>
</dbReference>
<evidence type="ECO:0000256" key="14">
    <source>
        <dbReference type="SAM" id="SignalP"/>
    </source>
</evidence>
<keyword evidence="17" id="KW-1185">Reference proteome</keyword>
<dbReference type="GO" id="GO:0005886">
    <property type="term" value="C:plasma membrane"/>
    <property type="evidence" value="ECO:0007669"/>
    <property type="project" value="UniProtKB-SubCell"/>
</dbReference>
<organism evidence="16 17">
    <name type="scientific">Diploptera punctata</name>
    <name type="common">Pacific beetle cockroach</name>
    <dbReference type="NCBI Taxonomy" id="6984"/>
    <lineage>
        <taxon>Eukaryota</taxon>
        <taxon>Metazoa</taxon>
        <taxon>Ecdysozoa</taxon>
        <taxon>Arthropoda</taxon>
        <taxon>Hexapoda</taxon>
        <taxon>Insecta</taxon>
        <taxon>Pterygota</taxon>
        <taxon>Neoptera</taxon>
        <taxon>Polyneoptera</taxon>
        <taxon>Dictyoptera</taxon>
        <taxon>Blattodea</taxon>
        <taxon>Blaberoidea</taxon>
        <taxon>Blaberidae</taxon>
        <taxon>Diplopterinae</taxon>
        <taxon>Diploptera</taxon>
    </lineage>
</organism>
<dbReference type="Pfam" id="PF00060">
    <property type="entry name" value="Lig_chan"/>
    <property type="match status" value="1"/>
</dbReference>
<evidence type="ECO:0000256" key="7">
    <source>
        <dbReference type="ARBA" id="ARBA00023065"/>
    </source>
</evidence>
<keyword evidence="9" id="KW-0675">Receptor</keyword>
<evidence type="ECO:0000256" key="12">
    <source>
        <dbReference type="ARBA" id="ARBA00023303"/>
    </source>
</evidence>
<keyword evidence="12" id="KW-0407">Ion channel</keyword>
<evidence type="ECO:0000256" key="11">
    <source>
        <dbReference type="ARBA" id="ARBA00023286"/>
    </source>
</evidence>
<dbReference type="InterPro" id="IPR057074">
    <property type="entry name" value="IR75A_N"/>
</dbReference>
<evidence type="ECO:0000256" key="9">
    <source>
        <dbReference type="ARBA" id="ARBA00023170"/>
    </source>
</evidence>
<feature type="transmembrane region" description="Helical" evidence="13">
    <location>
        <begin position="213"/>
        <end position="231"/>
    </location>
</feature>
<feature type="chain" id="PRO_5042032700" description="Ionotropic glutamate receptor C-terminal domain-containing protein" evidence="14">
    <location>
        <begin position="16"/>
        <end position="484"/>
    </location>
</feature>